<name>C0QBP7_DESAH</name>
<dbReference type="HOGENOM" id="CLU_2681654_0_0_7"/>
<keyword evidence="2" id="KW-1185">Reference proteome</keyword>
<sequence>MAFFLLTGMYLHFTLLLPVHDFFRHGFLIDFSLCHNNKAILMPSHIKLFPRAKQKKKRQNPDTGKLKFMTACQA</sequence>
<dbReference type="Proteomes" id="UP000000442">
    <property type="component" value="Chromosome"/>
</dbReference>
<dbReference type="KEGG" id="dat:HRM2_18070"/>
<proteinExistence type="predicted"/>
<dbReference type="AlphaFoldDB" id="C0QBP7"/>
<protein>
    <submittedName>
        <fullName evidence="1">Uncharacterized protein</fullName>
    </submittedName>
</protein>
<dbReference type="STRING" id="177437.HRM2_18070"/>
<evidence type="ECO:0000313" key="2">
    <source>
        <dbReference type="Proteomes" id="UP000000442"/>
    </source>
</evidence>
<accession>C0QBP7</accession>
<evidence type="ECO:0000313" key="1">
    <source>
        <dbReference type="EMBL" id="ACN14909.1"/>
    </source>
</evidence>
<organism evidence="1 2">
    <name type="scientific">Desulforapulum autotrophicum (strain ATCC 43914 / DSM 3382 / VKM B-1955 / HRM2)</name>
    <name type="common">Desulfobacterium autotrophicum</name>
    <dbReference type="NCBI Taxonomy" id="177437"/>
    <lineage>
        <taxon>Bacteria</taxon>
        <taxon>Pseudomonadati</taxon>
        <taxon>Thermodesulfobacteriota</taxon>
        <taxon>Desulfobacteria</taxon>
        <taxon>Desulfobacterales</taxon>
        <taxon>Desulfobacteraceae</taxon>
        <taxon>Desulforapulum</taxon>
    </lineage>
</organism>
<reference evidence="1 2" key="1">
    <citation type="journal article" date="2009" name="Environ. Microbiol.">
        <title>Genome sequence of Desulfobacterium autotrophicum HRM2, a marine sulfate reducer oxidizing organic carbon completely to carbon dioxide.</title>
        <authorList>
            <person name="Strittmatter A.W."/>
            <person name="Liesegang H."/>
            <person name="Rabus R."/>
            <person name="Decker I."/>
            <person name="Amann J."/>
            <person name="Andres S."/>
            <person name="Henne A."/>
            <person name="Fricke W.F."/>
            <person name="Martinez-Arias R."/>
            <person name="Bartels D."/>
            <person name="Goesmann A."/>
            <person name="Krause L."/>
            <person name="Puehler A."/>
            <person name="Klenk H.P."/>
            <person name="Richter M."/>
            <person name="Schuler M."/>
            <person name="Gloeckner F.O."/>
            <person name="Meyerdierks A."/>
            <person name="Gottschalk G."/>
            <person name="Amann R."/>
        </authorList>
    </citation>
    <scope>NUCLEOTIDE SEQUENCE [LARGE SCALE GENOMIC DNA]</scope>
    <source>
        <strain evidence="2">ATCC 43914 / DSM 3382 / HRM2</strain>
    </source>
</reference>
<dbReference type="EMBL" id="CP001087">
    <property type="protein sequence ID" value="ACN14909.1"/>
    <property type="molecule type" value="Genomic_DNA"/>
</dbReference>
<gene>
    <name evidence="1" type="ordered locus">HRM2_18070</name>
</gene>